<evidence type="ECO:0000313" key="2">
    <source>
        <dbReference type="EMBL" id="MBM9469081.1"/>
    </source>
</evidence>
<proteinExistence type="predicted"/>
<evidence type="ECO:0008006" key="4">
    <source>
        <dbReference type="Google" id="ProtNLM"/>
    </source>
</evidence>
<accession>A0A938YAR5</accession>
<dbReference type="PROSITE" id="PS51257">
    <property type="entry name" value="PROKAR_LIPOPROTEIN"/>
    <property type="match status" value="1"/>
</dbReference>
<keyword evidence="1" id="KW-1133">Transmembrane helix</keyword>
<dbReference type="RefSeq" id="WP_205262042.1">
    <property type="nucleotide sequence ID" value="NZ_JAERWK010000023.1"/>
</dbReference>
<feature type="transmembrane region" description="Helical" evidence="1">
    <location>
        <begin position="12"/>
        <end position="33"/>
    </location>
</feature>
<reference evidence="2" key="1">
    <citation type="submission" date="2021-01" db="EMBL/GenBank/DDBJ databases">
        <title>YIM 132084 draft genome.</title>
        <authorList>
            <person name="An D."/>
        </authorList>
    </citation>
    <scope>NUCLEOTIDE SEQUENCE</scope>
    <source>
        <strain evidence="2">YIM 132084</strain>
    </source>
</reference>
<gene>
    <name evidence="2" type="ORF">JL106_17480</name>
</gene>
<feature type="transmembrane region" description="Helical" evidence="1">
    <location>
        <begin position="113"/>
        <end position="134"/>
    </location>
</feature>
<comment type="caution">
    <text evidence="2">The sequence shown here is derived from an EMBL/GenBank/DDBJ whole genome shotgun (WGS) entry which is preliminary data.</text>
</comment>
<name>A0A938YAR5_9ACTN</name>
<keyword evidence="1" id="KW-0812">Transmembrane</keyword>
<dbReference type="Proteomes" id="UP000663792">
    <property type="component" value="Unassembled WGS sequence"/>
</dbReference>
<sequence length="145" mass="15621">MADRRRGWGPALRYPYGFAVVVSVLVAACAVSLDLLIGMSDGSPMAFSFLAVLQPWMTFHDVRRDRRSAARLGVPARYPAPDRDRIGLVGIVLVGLGLGGWWLSLAFAQQSAWRVVLAAAIGLGVAAVAVPAVLELRRGPRRRVS</sequence>
<organism evidence="2 3">
    <name type="scientific">Nakamurella leprariae</name>
    <dbReference type="NCBI Taxonomy" id="2803911"/>
    <lineage>
        <taxon>Bacteria</taxon>
        <taxon>Bacillati</taxon>
        <taxon>Actinomycetota</taxon>
        <taxon>Actinomycetes</taxon>
        <taxon>Nakamurellales</taxon>
        <taxon>Nakamurellaceae</taxon>
        <taxon>Nakamurella</taxon>
    </lineage>
</organism>
<dbReference type="EMBL" id="JAERWK010000023">
    <property type="protein sequence ID" value="MBM9469081.1"/>
    <property type="molecule type" value="Genomic_DNA"/>
</dbReference>
<evidence type="ECO:0000313" key="3">
    <source>
        <dbReference type="Proteomes" id="UP000663792"/>
    </source>
</evidence>
<protein>
    <recommendedName>
        <fullName evidence="4">Transmembrane protein</fullName>
    </recommendedName>
</protein>
<keyword evidence="3" id="KW-1185">Reference proteome</keyword>
<keyword evidence="1" id="KW-0472">Membrane</keyword>
<evidence type="ECO:0000256" key="1">
    <source>
        <dbReference type="SAM" id="Phobius"/>
    </source>
</evidence>
<dbReference type="AlphaFoldDB" id="A0A938YAR5"/>
<feature type="transmembrane region" description="Helical" evidence="1">
    <location>
        <begin position="86"/>
        <end position="107"/>
    </location>
</feature>